<dbReference type="AlphaFoldDB" id="A0A1V0QEV9"/>
<reference evidence="1" key="1">
    <citation type="submission" date="2017-04" db="EMBL/GenBank/DDBJ databases">
        <title>Complete Genome Sequences of Twelve Strains of a Stable Defined Moderately Diverse Mouse Microbiota 2 (sDMDMm2).</title>
        <authorList>
            <person name="Uchimura Y."/>
            <person name="Wyss M."/>
            <person name="Brugiroux S."/>
            <person name="Limenitakis J.P."/>
            <person name="Stecher B."/>
            <person name="McCoy K.D."/>
            <person name="Macpherson A.J."/>
        </authorList>
    </citation>
    <scope>NUCLEOTIDE SEQUENCE</scope>
    <source>
        <strain evidence="1">YL58</strain>
    </source>
</reference>
<dbReference type="KEGG" id="byl:A4V09_24345"/>
<sequence length="50" mass="5953">MRIRLPYKSKSNNYTESCLVNVADRWREGTCEYPGRSVWYVLKEITVIAR</sequence>
<evidence type="ECO:0000313" key="2">
    <source>
        <dbReference type="Proteomes" id="UP000092574"/>
    </source>
</evidence>
<proteinExistence type="predicted"/>
<gene>
    <name evidence="1" type="ORF">A4V09_24345</name>
</gene>
<evidence type="ECO:0000313" key="1">
    <source>
        <dbReference type="EMBL" id="ARE64972.1"/>
    </source>
</evidence>
<name>A0A1V0QEV9_9FIRM</name>
<dbReference type="EMBL" id="CP015405">
    <property type="protein sequence ID" value="ARE64972.1"/>
    <property type="molecule type" value="Genomic_DNA"/>
</dbReference>
<accession>A0A1V0QEV9</accession>
<protein>
    <submittedName>
        <fullName evidence="1">Arginase</fullName>
    </submittedName>
</protein>
<organism evidence="1 2">
    <name type="scientific">Blautia pseudococcoides</name>
    <dbReference type="NCBI Taxonomy" id="1796616"/>
    <lineage>
        <taxon>Bacteria</taxon>
        <taxon>Bacillati</taxon>
        <taxon>Bacillota</taxon>
        <taxon>Clostridia</taxon>
        <taxon>Lachnospirales</taxon>
        <taxon>Lachnospiraceae</taxon>
        <taxon>Blautia</taxon>
    </lineage>
</organism>
<dbReference type="STRING" id="1796616.A4V09_24345"/>
<dbReference type="Proteomes" id="UP000092574">
    <property type="component" value="Chromosome"/>
</dbReference>
<keyword evidence="2" id="KW-1185">Reference proteome</keyword>